<evidence type="ECO:0000313" key="3">
    <source>
        <dbReference type="WBParaSite" id="PSAMB.scaffold2132size25161.g16525.t1"/>
    </source>
</evidence>
<protein>
    <submittedName>
        <fullName evidence="3">Uncharacterized protein</fullName>
    </submittedName>
</protein>
<dbReference type="WBParaSite" id="PSAMB.scaffold2132size25161.g16525.t1">
    <property type="protein sequence ID" value="PSAMB.scaffold2132size25161.g16525.t1"/>
    <property type="gene ID" value="PSAMB.scaffold2132size25161.g16525"/>
</dbReference>
<keyword evidence="2" id="KW-1185">Reference proteome</keyword>
<proteinExistence type="predicted"/>
<reference evidence="3" key="1">
    <citation type="submission" date="2022-11" db="UniProtKB">
        <authorList>
            <consortium name="WormBaseParasite"/>
        </authorList>
    </citation>
    <scope>IDENTIFICATION</scope>
</reference>
<evidence type="ECO:0000256" key="1">
    <source>
        <dbReference type="SAM" id="MobiDB-lite"/>
    </source>
</evidence>
<feature type="compositionally biased region" description="Polar residues" evidence="1">
    <location>
        <begin position="50"/>
        <end position="69"/>
    </location>
</feature>
<organism evidence="2 3">
    <name type="scientific">Plectus sambesii</name>
    <dbReference type="NCBI Taxonomy" id="2011161"/>
    <lineage>
        <taxon>Eukaryota</taxon>
        <taxon>Metazoa</taxon>
        <taxon>Ecdysozoa</taxon>
        <taxon>Nematoda</taxon>
        <taxon>Chromadorea</taxon>
        <taxon>Plectida</taxon>
        <taxon>Plectina</taxon>
        <taxon>Plectoidea</taxon>
        <taxon>Plectidae</taxon>
        <taxon>Plectus</taxon>
    </lineage>
</organism>
<dbReference type="AlphaFoldDB" id="A0A914VKM6"/>
<feature type="compositionally biased region" description="Basic and acidic residues" evidence="1">
    <location>
        <begin position="83"/>
        <end position="95"/>
    </location>
</feature>
<name>A0A914VKM6_9BILA</name>
<dbReference type="Proteomes" id="UP000887566">
    <property type="component" value="Unplaced"/>
</dbReference>
<accession>A0A914VKM6</accession>
<sequence>MASRLEKVRKRKNLAPDPELNKTLGLDEDDETPVDAIPLPGETEAKSSRIEQSAPASTEYPSPPKQSSVRPWDRGKNTFSQEKWVDKRRDERDNDFAPPSSYFTR</sequence>
<evidence type="ECO:0000313" key="2">
    <source>
        <dbReference type="Proteomes" id="UP000887566"/>
    </source>
</evidence>
<feature type="region of interest" description="Disordered" evidence="1">
    <location>
        <begin position="1"/>
        <end position="105"/>
    </location>
</feature>